<name>A0A6J7XTR3_9ZZZZ</name>
<gene>
    <name evidence="3" type="ORF">UFOPK3554_01026</name>
</gene>
<dbReference type="NCBIfam" id="TIGR02167">
    <property type="entry name" value="Liste_lipo_26"/>
    <property type="match status" value="6"/>
</dbReference>
<protein>
    <submittedName>
        <fullName evidence="3">Unannotated protein</fullName>
    </submittedName>
</protein>
<dbReference type="Pfam" id="PF01833">
    <property type="entry name" value="TIG"/>
    <property type="match status" value="1"/>
</dbReference>
<dbReference type="Pfam" id="PF05345">
    <property type="entry name" value="He_PIG"/>
    <property type="match status" value="1"/>
</dbReference>
<reference evidence="3" key="1">
    <citation type="submission" date="2020-05" db="EMBL/GenBank/DDBJ databases">
        <authorList>
            <person name="Chiriac C."/>
            <person name="Salcher M."/>
            <person name="Ghai R."/>
            <person name="Kavagutti S V."/>
        </authorList>
    </citation>
    <scope>NUCLEOTIDE SEQUENCE</scope>
</reference>
<dbReference type="CDD" id="cd00102">
    <property type="entry name" value="IPT"/>
    <property type="match status" value="1"/>
</dbReference>
<sequence>MASIALGVSIGAISSSAPASAATSQVITFSQPSAMTFPSATDQKLIATASSHLAVTFSSRTTSICAVKLNNNSPVVRTLAVGQCTIRASQSGNRTYSPAPTVDKSFAITKLARPVFTITPTSEIVTVGNPLVGYAISSTGGTIASYFMSPSAPAGLSFSTSTGRLTGTPTSVASAKVYTISASNAAGSNVTKVTFTLTVKDRLSQVITWSPTTAINLEASPLTPSSLASTSGNGAITYSRGGSSTSNCTVDSTSGVISYSTVGSCVIRATAAQTLLYSSATKDVSFTITSSDATLSSLSTSASNFAPTFDSGTYQYTADVAHSVRTTTVTASVHQIDATIQVKIGNESFTALSSATQSSALSLAVGANRIEVKVTAQDGITTHSYLLSVNRAALILQTITFKKPVDMRVGGADQSLNESATSTSGLTVTLTPADSAICSMADSSTVHAVGSGICSITASQSGDAFYDAAQDVIETFTVASASLSPPTLTAVTASHGPKQGGTQVTIHGTSFTDTGTVTFGGQVATGVTFVDSTTITATTPSHIRGEYVDVVVTNSDSQSDTGTASYMYFCDGLDSTTCVVGERGPGGGTVYYVHTLGNGFFTSHGSTCETSCQYLEVAPLDWSNAGVATGDAQYPWAVDPNLASEVPSFNGHDASGVEIGTGLTNSDAIVAQNGACVPNGSDLTRCSTAASATRAYRGGALNDWFLPSKFENHLLLAGAATYDIRPNGYWDSTEFDATTPWYEGFEGSGMDHDVPKGYITYVRPIRAFGPTPSQFTSAQTPTIVDWADAFTLETVTVGVQVGASSYAVTGATSPSVTYTFQWESSTVVGSGYSPILGATDETFTATSDLVDSYIRVVVTANASGYAETTTASGGLPVVAPEAGTDMTLIFSIPASGATTITLPVSGTNVAPTVLWNGGPSSCANALTCEVTNSEATPVSITVTISYPLGGPGLTFGGSGSWAGVSQLTAVSSWNGNWTSFSQAFYTATELTSVPTSVPSSVTNMSNMFGGARAFNQDISSWNTSHVTDMSRMFYYAVVFNQNIDSWNTESVTTMSSMFEYAAVFNQDISSWNTSHVTDMSSMFLFTAFNNGGVALAWQNIGSPSGVDMTYMFFHAGAFNQDISSWDTSHVTNMYGMFKGAGAFNQDISSWNTESVTSMSDMFYDAYAFNQDIGSWNTSNVTNMAYMFAYATIFNQDISSWDFTNVTAMQNMFLNEPAFSTANYSALLIALNNNSALLARVVYLDVNSYYNSAGEVARNGLTDSGWVINDLGFIAIVATPTIVDWENAFTLETVTVGVQVGAYSYDVTGATSPTITYTFQWETSTAASGPTWFPITGATNETFTATSDLVDSYLRLVVTANATGYTETTTASVGLLVVAAVSPSYSLGATGPGGGIVYYHNAVGFSCGPTHQGTCYYLEVAPGGWNTGTDPMKVWAVGGNQSSDVSGITNDTIPFNDAAGIGLGYKNSLAIVAQGNDTTTAAGATRAYAGGSKSDWYLPTSSELNLLCQWARGATSSVATMCTGGSFINSPTFGAQSAGFVASSESVYWSSSEFVADAAQSQVFYGGYQDAYGKAATKYVRPVRSF</sequence>
<evidence type="ECO:0000259" key="1">
    <source>
        <dbReference type="Pfam" id="PF01833"/>
    </source>
</evidence>
<dbReference type="InterPro" id="IPR005046">
    <property type="entry name" value="DUF285"/>
</dbReference>
<dbReference type="Gene3D" id="2.60.40.2700">
    <property type="match status" value="2"/>
</dbReference>
<dbReference type="InterPro" id="IPR011889">
    <property type="entry name" value="Liste_lipo_26"/>
</dbReference>
<dbReference type="GO" id="GO:0005509">
    <property type="term" value="F:calcium ion binding"/>
    <property type="evidence" value="ECO:0007669"/>
    <property type="project" value="InterPro"/>
</dbReference>
<dbReference type="InterPro" id="IPR014756">
    <property type="entry name" value="Ig_E-set"/>
</dbReference>
<dbReference type="EMBL" id="CAFBSG010000016">
    <property type="protein sequence ID" value="CAB5240744.1"/>
    <property type="molecule type" value="Genomic_DNA"/>
</dbReference>
<evidence type="ECO:0000259" key="2">
    <source>
        <dbReference type="Pfam" id="PF12733"/>
    </source>
</evidence>
<accession>A0A6J7XTR3</accession>
<dbReference type="Gene3D" id="2.60.40.10">
    <property type="entry name" value="Immunoglobulins"/>
    <property type="match status" value="2"/>
</dbReference>
<dbReference type="InterPro" id="IPR015919">
    <property type="entry name" value="Cadherin-like_sf"/>
</dbReference>
<organism evidence="3">
    <name type="scientific">freshwater metagenome</name>
    <dbReference type="NCBI Taxonomy" id="449393"/>
    <lineage>
        <taxon>unclassified sequences</taxon>
        <taxon>metagenomes</taxon>
        <taxon>ecological metagenomes</taxon>
    </lineage>
</organism>
<proteinExistence type="predicted"/>
<evidence type="ECO:0000313" key="3">
    <source>
        <dbReference type="EMBL" id="CAB5240744.1"/>
    </source>
</evidence>
<feature type="domain" description="IPT/TIG" evidence="1">
    <location>
        <begin position="486"/>
        <end position="566"/>
    </location>
</feature>
<dbReference type="SUPFAM" id="SSF49313">
    <property type="entry name" value="Cadherin-like"/>
    <property type="match status" value="1"/>
</dbReference>
<dbReference type="InterPro" id="IPR013783">
    <property type="entry name" value="Ig-like_fold"/>
</dbReference>
<feature type="domain" description="Cadherin-like beta-sandwich-like" evidence="2">
    <location>
        <begin position="295"/>
        <end position="391"/>
    </location>
</feature>
<dbReference type="Pfam" id="PF12733">
    <property type="entry name" value="Cadherin-like"/>
    <property type="match status" value="1"/>
</dbReference>
<dbReference type="Pfam" id="PF03382">
    <property type="entry name" value="DUF285"/>
    <property type="match status" value="2"/>
</dbReference>
<dbReference type="InterPro" id="IPR002909">
    <property type="entry name" value="IPT_dom"/>
</dbReference>
<dbReference type="GO" id="GO:0016020">
    <property type="term" value="C:membrane"/>
    <property type="evidence" value="ECO:0007669"/>
    <property type="project" value="InterPro"/>
</dbReference>
<dbReference type="SUPFAM" id="SSF81296">
    <property type="entry name" value="E set domains"/>
    <property type="match status" value="1"/>
</dbReference>
<dbReference type="InterPro" id="IPR025883">
    <property type="entry name" value="Cadherin-like_domain"/>
</dbReference>